<accession>S8FIJ7</accession>
<dbReference type="InParanoid" id="S8FIJ7"/>
<dbReference type="HOGENOM" id="CLU_2133567_0_0_1"/>
<gene>
    <name evidence="2" type="ORF">FOMPIDRAFT_1051770</name>
</gene>
<evidence type="ECO:0000313" key="2">
    <source>
        <dbReference type="EMBL" id="EPS98194.1"/>
    </source>
</evidence>
<organism evidence="2 3">
    <name type="scientific">Fomitopsis schrenkii</name>
    <name type="common">Brown rot fungus</name>
    <dbReference type="NCBI Taxonomy" id="2126942"/>
    <lineage>
        <taxon>Eukaryota</taxon>
        <taxon>Fungi</taxon>
        <taxon>Dikarya</taxon>
        <taxon>Basidiomycota</taxon>
        <taxon>Agaricomycotina</taxon>
        <taxon>Agaricomycetes</taxon>
        <taxon>Polyporales</taxon>
        <taxon>Fomitopsis</taxon>
    </lineage>
</organism>
<dbReference type="Proteomes" id="UP000015241">
    <property type="component" value="Unassembled WGS sequence"/>
</dbReference>
<sequence>MSISGILYSAPRTIVLIAPRTCWHARSSTARLAMRVQPRHLSLLSHGHATALAARMSMLPHDEETSRGHGIGAGNRISKRSRTHTPPRAFTHAPRTYAARADIPPMHRRVECA</sequence>
<protein>
    <submittedName>
        <fullName evidence="2">Uncharacterized protein</fullName>
    </submittedName>
</protein>
<keyword evidence="3" id="KW-1185">Reference proteome</keyword>
<dbReference type="AlphaFoldDB" id="S8FIJ7"/>
<feature type="region of interest" description="Disordered" evidence="1">
    <location>
        <begin position="61"/>
        <end position="100"/>
    </location>
</feature>
<proteinExistence type="predicted"/>
<name>S8FIJ7_FOMSC</name>
<dbReference type="EMBL" id="KE504168">
    <property type="protein sequence ID" value="EPS98194.1"/>
    <property type="molecule type" value="Genomic_DNA"/>
</dbReference>
<evidence type="ECO:0000256" key="1">
    <source>
        <dbReference type="SAM" id="MobiDB-lite"/>
    </source>
</evidence>
<evidence type="ECO:0000313" key="3">
    <source>
        <dbReference type="Proteomes" id="UP000015241"/>
    </source>
</evidence>
<reference evidence="2 3" key="1">
    <citation type="journal article" date="2012" name="Science">
        <title>The Paleozoic origin of enzymatic lignin decomposition reconstructed from 31 fungal genomes.</title>
        <authorList>
            <person name="Floudas D."/>
            <person name="Binder M."/>
            <person name="Riley R."/>
            <person name="Barry K."/>
            <person name="Blanchette R.A."/>
            <person name="Henrissat B."/>
            <person name="Martinez A.T."/>
            <person name="Otillar R."/>
            <person name="Spatafora J.W."/>
            <person name="Yadav J.S."/>
            <person name="Aerts A."/>
            <person name="Benoit I."/>
            <person name="Boyd A."/>
            <person name="Carlson A."/>
            <person name="Copeland A."/>
            <person name="Coutinho P.M."/>
            <person name="de Vries R.P."/>
            <person name="Ferreira P."/>
            <person name="Findley K."/>
            <person name="Foster B."/>
            <person name="Gaskell J."/>
            <person name="Glotzer D."/>
            <person name="Gorecki P."/>
            <person name="Heitman J."/>
            <person name="Hesse C."/>
            <person name="Hori C."/>
            <person name="Igarashi K."/>
            <person name="Jurgens J.A."/>
            <person name="Kallen N."/>
            <person name="Kersten P."/>
            <person name="Kohler A."/>
            <person name="Kuees U."/>
            <person name="Kumar T.K.A."/>
            <person name="Kuo A."/>
            <person name="LaButti K."/>
            <person name="Larrondo L.F."/>
            <person name="Lindquist E."/>
            <person name="Ling A."/>
            <person name="Lombard V."/>
            <person name="Lucas S."/>
            <person name="Lundell T."/>
            <person name="Martin R."/>
            <person name="McLaughlin D.J."/>
            <person name="Morgenstern I."/>
            <person name="Morin E."/>
            <person name="Murat C."/>
            <person name="Nagy L.G."/>
            <person name="Nolan M."/>
            <person name="Ohm R.A."/>
            <person name="Patyshakuliyeva A."/>
            <person name="Rokas A."/>
            <person name="Ruiz-Duenas F.J."/>
            <person name="Sabat G."/>
            <person name="Salamov A."/>
            <person name="Samejima M."/>
            <person name="Schmutz J."/>
            <person name="Slot J.C."/>
            <person name="St John F."/>
            <person name="Stenlid J."/>
            <person name="Sun H."/>
            <person name="Sun S."/>
            <person name="Syed K."/>
            <person name="Tsang A."/>
            <person name="Wiebenga A."/>
            <person name="Young D."/>
            <person name="Pisabarro A."/>
            <person name="Eastwood D.C."/>
            <person name="Martin F."/>
            <person name="Cullen D."/>
            <person name="Grigoriev I.V."/>
            <person name="Hibbett D.S."/>
        </authorList>
    </citation>
    <scope>NUCLEOTIDE SEQUENCE</scope>
    <source>
        <strain evidence="3">FP-58527</strain>
    </source>
</reference>